<accession>V7BTE0</accession>
<sequence length="104" mass="11830">MCLHLYSFLKLILGFISLNHPSSPSRPLHLALISHTNCCNCKACDLFLLFVVTPISFCLMQQQESPGFSILWLHCLLQLLGLWGSLFMSLCVGLLSYDFEFKFN</sequence>
<dbReference type="Gramene" id="ESW19841">
    <property type="protein sequence ID" value="ESW19841"/>
    <property type="gene ID" value="PHAVU_006G159800g"/>
</dbReference>
<feature type="chain" id="PRO_5004754899" evidence="2">
    <location>
        <begin position="25"/>
        <end position="104"/>
    </location>
</feature>
<feature type="transmembrane region" description="Helical" evidence="1">
    <location>
        <begin position="70"/>
        <end position="97"/>
    </location>
</feature>
<keyword evidence="2" id="KW-0732">Signal</keyword>
<gene>
    <name evidence="3" type="ORF">PHAVU_006G159800g</name>
</gene>
<name>V7BTE0_PHAVU</name>
<dbReference type="EMBL" id="CM002293">
    <property type="protein sequence ID" value="ESW19841.1"/>
    <property type="molecule type" value="Genomic_DNA"/>
</dbReference>
<reference evidence="4" key="1">
    <citation type="journal article" date="2014" name="Nat. Genet.">
        <title>A reference genome for common bean and genome-wide analysis of dual domestications.</title>
        <authorList>
            <person name="Schmutz J."/>
            <person name="McClean P.E."/>
            <person name="Mamidi S."/>
            <person name="Wu G.A."/>
            <person name="Cannon S.B."/>
            <person name="Grimwood J."/>
            <person name="Jenkins J."/>
            <person name="Shu S."/>
            <person name="Song Q."/>
            <person name="Chavarro C."/>
            <person name="Torres-Torres M."/>
            <person name="Geffroy V."/>
            <person name="Moghaddam S.M."/>
            <person name="Gao D."/>
            <person name="Abernathy B."/>
            <person name="Barry K."/>
            <person name="Blair M."/>
            <person name="Brick M.A."/>
            <person name="Chovatia M."/>
            <person name="Gepts P."/>
            <person name="Goodstein D.M."/>
            <person name="Gonzales M."/>
            <person name="Hellsten U."/>
            <person name="Hyten D.L."/>
            <person name="Jia G."/>
            <person name="Kelly J.D."/>
            <person name="Kudrna D."/>
            <person name="Lee R."/>
            <person name="Richard M.M."/>
            <person name="Miklas P.N."/>
            <person name="Osorno J.M."/>
            <person name="Rodrigues J."/>
            <person name="Thareau V."/>
            <person name="Urrea C.A."/>
            <person name="Wang M."/>
            <person name="Yu Y."/>
            <person name="Zhang M."/>
            <person name="Wing R.A."/>
            <person name="Cregan P.B."/>
            <person name="Rokhsar D.S."/>
            <person name="Jackson S.A."/>
        </authorList>
    </citation>
    <scope>NUCLEOTIDE SEQUENCE [LARGE SCALE GENOMIC DNA]</scope>
    <source>
        <strain evidence="4">cv. G19833</strain>
    </source>
</reference>
<protein>
    <submittedName>
        <fullName evidence="3">Uncharacterized protein</fullName>
    </submittedName>
</protein>
<dbReference type="Proteomes" id="UP000000226">
    <property type="component" value="Chromosome 6"/>
</dbReference>
<feature type="signal peptide" evidence="2">
    <location>
        <begin position="1"/>
        <end position="24"/>
    </location>
</feature>
<organism evidence="3 4">
    <name type="scientific">Phaseolus vulgaris</name>
    <name type="common">Kidney bean</name>
    <name type="synonym">French bean</name>
    <dbReference type="NCBI Taxonomy" id="3885"/>
    <lineage>
        <taxon>Eukaryota</taxon>
        <taxon>Viridiplantae</taxon>
        <taxon>Streptophyta</taxon>
        <taxon>Embryophyta</taxon>
        <taxon>Tracheophyta</taxon>
        <taxon>Spermatophyta</taxon>
        <taxon>Magnoliopsida</taxon>
        <taxon>eudicotyledons</taxon>
        <taxon>Gunneridae</taxon>
        <taxon>Pentapetalae</taxon>
        <taxon>rosids</taxon>
        <taxon>fabids</taxon>
        <taxon>Fabales</taxon>
        <taxon>Fabaceae</taxon>
        <taxon>Papilionoideae</taxon>
        <taxon>50 kb inversion clade</taxon>
        <taxon>NPAAA clade</taxon>
        <taxon>indigoferoid/millettioid clade</taxon>
        <taxon>Phaseoleae</taxon>
        <taxon>Phaseolus</taxon>
    </lineage>
</organism>
<evidence type="ECO:0000313" key="3">
    <source>
        <dbReference type="EMBL" id="ESW19841.1"/>
    </source>
</evidence>
<evidence type="ECO:0000256" key="1">
    <source>
        <dbReference type="SAM" id="Phobius"/>
    </source>
</evidence>
<dbReference type="AlphaFoldDB" id="V7BTE0"/>
<evidence type="ECO:0000256" key="2">
    <source>
        <dbReference type="SAM" id="SignalP"/>
    </source>
</evidence>
<keyword evidence="4" id="KW-1185">Reference proteome</keyword>
<keyword evidence="1" id="KW-0472">Membrane</keyword>
<proteinExistence type="predicted"/>
<keyword evidence="1" id="KW-1133">Transmembrane helix</keyword>
<keyword evidence="1" id="KW-0812">Transmembrane</keyword>
<evidence type="ECO:0000313" key="4">
    <source>
        <dbReference type="Proteomes" id="UP000000226"/>
    </source>
</evidence>